<sequence length="78" mass="8790">MVIIHEIQDNDDDSGSSLEVLPVTRNLEPTLGVYLVLKTTYPLPICTSQKAKPAFRLRQESREDKAYGADVLIRNAQF</sequence>
<name>A0AAN9IRU6_CLITE</name>
<organism evidence="1 2">
    <name type="scientific">Clitoria ternatea</name>
    <name type="common">Butterfly pea</name>
    <dbReference type="NCBI Taxonomy" id="43366"/>
    <lineage>
        <taxon>Eukaryota</taxon>
        <taxon>Viridiplantae</taxon>
        <taxon>Streptophyta</taxon>
        <taxon>Embryophyta</taxon>
        <taxon>Tracheophyta</taxon>
        <taxon>Spermatophyta</taxon>
        <taxon>Magnoliopsida</taxon>
        <taxon>eudicotyledons</taxon>
        <taxon>Gunneridae</taxon>
        <taxon>Pentapetalae</taxon>
        <taxon>rosids</taxon>
        <taxon>fabids</taxon>
        <taxon>Fabales</taxon>
        <taxon>Fabaceae</taxon>
        <taxon>Papilionoideae</taxon>
        <taxon>50 kb inversion clade</taxon>
        <taxon>NPAAA clade</taxon>
        <taxon>indigoferoid/millettioid clade</taxon>
        <taxon>Phaseoleae</taxon>
        <taxon>Clitoria</taxon>
    </lineage>
</organism>
<proteinExistence type="predicted"/>
<reference evidence="1 2" key="1">
    <citation type="submission" date="2024-01" db="EMBL/GenBank/DDBJ databases">
        <title>The genomes of 5 underutilized Papilionoideae crops provide insights into root nodulation and disease resistance.</title>
        <authorList>
            <person name="Yuan L."/>
        </authorList>
    </citation>
    <scope>NUCLEOTIDE SEQUENCE [LARGE SCALE GENOMIC DNA]</scope>
    <source>
        <strain evidence="1">LY-2023</strain>
        <tissue evidence="1">Leaf</tissue>
    </source>
</reference>
<comment type="caution">
    <text evidence="1">The sequence shown here is derived from an EMBL/GenBank/DDBJ whole genome shotgun (WGS) entry which is preliminary data.</text>
</comment>
<dbReference type="Proteomes" id="UP001359559">
    <property type="component" value="Unassembled WGS sequence"/>
</dbReference>
<dbReference type="AlphaFoldDB" id="A0AAN9IRU6"/>
<evidence type="ECO:0000313" key="2">
    <source>
        <dbReference type="Proteomes" id="UP001359559"/>
    </source>
</evidence>
<accession>A0AAN9IRU6</accession>
<dbReference type="EMBL" id="JAYKXN010000005">
    <property type="protein sequence ID" value="KAK7285115.1"/>
    <property type="molecule type" value="Genomic_DNA"/>
</dbReference>
<keyword evidence="2" id="KW-1185">Reference proteome</keyword>
<gene>
    <name evidence="1" type="ORF">RJT34_19875</name>
</gene>
<evidence type="ECO:0000313" key="1">
    <source>
        <dbReference type="EMBL" id="KAK7285115.1"/>
    </source>
</evidence>
<protein>
    <submittedName>
        <fullName evidence="1">Uncharacterized protein</fullName>
    </submittedName>
</protein>